<dbReference type="Proteomes" id="UP000837857">
    <property type="component" value="Chromosome 6"/>
</dbReference>
<gene>
    <name evidence="2" type="ORF">IPOD504_LOCUS15067</name>
</gene>
<reference evidence="2" key="1">
    <citation type="submission" date="2022-03" db="EMBL/GenBank/DDBJ databases">
        <authorList>
            <person name="Martin H S."/>
        </authorList>
    </citation>
    <scope>NUCLEOTIDE SEQUENCE</scope>
</reference>
<feature type="compositionally biased region" description="Low complexity" evidence="1">
    <location>
        <begin position="493"/>
        <end position="507"/>
    </location>
</feature>
<name>A0ABN8J1Z0_9NEOP</name>
<evidence type="ECO:0008006" key="4">
    <source>
        <dbReference type="Google" id="ProtNLM"/>
    </source>
</evidence>
<feature type="non-terminal residue" evidence="2">
    <location>
        <position position="1"/>
    </location>
</feature>
<organism evidence="2 3">
    <name type="scientific">Iphiclides podalirius</name>
    <name type="common">scarce swallowtail</name>
    <dbReference type="NCBI Taxonomy" id="110791"/>
    <lineage>
        <taxon>Eukaryota</taxon>
        <taxon>Metazoa</taxon>
        <taxon>Ecdysozoa</taxon>
        <taxon>Arthropoda</taxon>
        <taxon>Hexapoda</taxon>
        <taxon>Insecta</taxon>
        <taxon>Pterygota</taxon>
        <taxon>Neoptera</taxon>
        <taxon>Endopterygota</taxon>
        <taxon>Lepidoptera</taxon>
        <taxon>Glossata</taxon>
        <taxon>Ditrysia</taxon>
        <taxon>Papilionoidea</taxon>
        <taxon>Papilionidae</taxon>
        <taxon>Papilioninae</taxon>
        <taxon>Iphiclides</taxon>
    </lineage>
</organism>
<dbReference type="EMBL" id="OW152818">
    <property type="protein sequence ID" value="CAH2071289.1"/>
    <property type="molecule type" value="Genomic_DNA"/>
</dbReference>
<feature type="compositionally biased region" description="Polar residues" evidence="1">
    <location>
        <begin position="803"/>
        <end position="814"/>
    </location>
</feature>
<feature type="region of interest" description="Disordered" evidence="1">
    <location>
        <begin position="796"/>
        <end position="821"/>
    </location>
</feature>
<feature type="compositionally biased region" description="Polar residues" evidence="1">
    <location>
        <begin position="459"/>
        <end position="469"/>
    </location>
</feature>
<protein>
    <recommendedName>
        <fullName evidence="4">LisH domain-containing protein</fullName>
    </recommendedName>
</protein>
<proteinExistence type="predicted"/>
<accession>A0ABN8J1Z0</accession>
<evidence type="ECO:0000313" key="3">
    <source>
        <dbReference type="Proteomes" id="UP000837857"/>
    </source>
</evidence>
<keyword evidence="3" id="KW-1185">Reference proteome</keyword>
<feature type="region of interest" description="Disordered" evidence="1">
    <location>
        <begin position="459"/>
        <end position="543"/>
    </location>
</feature>
<sequence>MTIPPFPSQDLAKLVLGYLAEEQLMTAYDEFLQASPYLDALRNEYDRIFMTSLKNILAEYRAVKIYVETCKPFALRKRLFQCANLFDIVKLLVQNVDMNKLNAQEHNVDKMSSNPSLPCNQSISQIEATSLESSVETTALADLPGNTMTKKKSAKVLDREHRNLVSGQETCNEVRQSCCIELSSLNSVPQSVANEGGQNDIEQGTNNILEEDMTKSKKFESVQKIEEFDNILDFVCKNGNENNNRTFPTTDTISDPHQRISTAGTFQDFTTGIYNDNKSNISTSTSPDVNNAQAPLRRSIGNAFVNIGTINRTDLKSKVFNNATSTPHVQMQTIFINGTQAYKHKTQNPLNCNYTKDEIMAMPTIILVPATGSKSSATDSQPIVTMPTKNDVVTATTSCGQSIFKPLVVDVTSNITVPNITCDINEKFKNSDQKLLNEQSLIKTVEMAGHVSVPKENTYSTALKTSTPQGLPPKRKSSSTPRRSSHHSDHISPESIKSKQSISQESQVCSHDSDIEQLPLRWSDDGSQDGKSQDTKLKQAEAANDTDDICKIKEYIETSVAEQPVCTNDGEGSLHIDLIKRGFDVETAKIIERDLLDSPCPKREIISDVVDSGNFEFMTNDPVEENSARTASETSVNLEIVDDDNCDEVEFSTHECNEDTANFFSHEYVDLSYTKKSLPPSLKDNYTMEFCVEDDVTVRLRATTFNMLLDQDFEEMDAGYICKETEIAVSSISNIDKLYTPMKDPKAQVYEIFDSTLTSLDTPLKVATPTSQELEPIVTEIELEVEKVDNKEKVDMKKRKRLQSSYTSDESPNCSKRPKSETQYLLNTANIHNIDIESVLSKLHGP</sequence>
<evidence type="ECO:0000256" key="1">
    <source>
        <dbReference type="SAM" id="MobiDB-lite"/>
    </source>
</evidence>
<evidence type="ECO:0000313" key="2">
    <source>
        <dbReference type="EMBL" id="CAH2071289.1"/>
    </source>
</evidence>